<evidence type="ECO:0000313" key="3">
    <source>
        <dbReference type="Proteomes" id="UP000315971"/>
    </source>
</evidence>
<proteinExistence type="predicted"/>
<name>A0A521B9K8_9SPHI</name>
<dbReference type="AlphaFoldDB" id="A0A521B9K8"/>
<feature type="domain" description="THIF-type NAD/FAD binding fold" evidence="1">
    <location>
        <begin position="13"/>
        <end position="236"/>
    </location>
</feature>
<dbReference type="EMBL" id="FXSZ01000002">
    <property type="protein sequence ID" value="SMO43778.1"/>
    <property type="molecule type" value="Genomic_DNA"/>
</dbReference>
<protein>
    <submittedName>
        <fullName evidence="2">tRNA A37 threonylcarbamoyladenosine dehydratase</fullName>
    </submittedName>
</protein>
<dbReference type="PANTHER" id="PTHR43267">
    <property type="entry name" value="TRNA THREONYLCARBAMOYLADENOSINE DEHYDRATASE"/>
    <property type="match status" value="1"/>
</dbReference>
<dbReference type="RefSeq" id="WP_142601418.1">
    <property type="nucleotide sequence ID" value="NZ_FXSZ01000002.1"/>
</dbReference>
<keyword evidence="3" id="KW-1185">Reference proteome</keyword>
<dbReference type="GO" id="GO:0008641">
    <property type="term" value="F:ubiquitin-like modifier activating enzyme activity"/>
    <property type="evidence" value="ECO:0007669"/>
    <property type="project" value="InterPro"/>
</dbReference>
<dbReference type="Gene3D" id="3.40.50.720">
    <property type="entry name" value="NAD(P)-binding Rossmann-like Domain"/>
    <property type="match status" value="1"/>
</dbReference>
<dbReference type="GO" id="GO:0061504">
    <property type="term" value="P:cyclic threonylcarbamoyladenosine biosynthetic process"/>
    <property type="evidence" value="ECO:0007669"/>
    <property type="project" value="TreeGrafter"/>
</dbReference>
<accession>A0A521B9K8</accession>
<gene>
    <name evidence="2" type="ORF">SAMN06265350_10220</name>
</gene>
<evidence type="ECO:0000313" key="2">
    <source>
        <dbReference type="EMBL" id="SMO43778.1"/>
    </source>
</evidence>
<sequence length="241" mass="26769">MEVPYWMSRTNLLLGEEKIEKLVNAHVLVVGLGGVGGICAEMIARAGVGTMTIVDADTVDPSNRNRQIPATKSSEGKLKAEVLAERIRDINPEIKLNVMCEYLRDERTFEVLDQGSFDYAVDCIDTLSPKLFFIKGCKDRGIPIVSSMGAGGKVDPTRVRVVDLFETYNCTLSRHVRKRLRQMGVKENLTVVWSPEDIETDRVYTVEGMNNKKSVIGTISYMPAVFGCTVASVVIRDLYSN</sequence>
<dbReference type="CDD" id="cd00755">
    <property type="entry name" value="YgdL_like"/>
    <property type="match status" value="1"/>
</dbReference>
<dbReference type="InterPro" id="IPR000594">
    <property type="entry name" value="ThiF_NAD_FAD-bd"/>
</dbReference>
<organism evidence="2 3">
    <name type="scientific">Solitalea koreensis</name>
    <dbReference type="NCBI Taxonomy" id="543615"/>
    <lineage>
        <taxon>Bacteria</taxon>
        <taxon>Pseudomonadati</taxon>
        <taxon>Bacteroidota</taxon>
        <taxon>Sphingobacteriia</taxon>
        <taxon>Sphingobacteriales</taxon>
        <taxon>Sphingobacteriaceae</taxon>
        <taxon>Solitalea</taxon>
    </lineage>
</organism>
<reference evidence="2 3" key="1">
    <citation type="submission" date="2017-05" db="EMBL/GenBank/DDBJ databases">
        <authorList>
            <person name="Varghese N."/>
            <person name="Submissions S."/>
        </authorList>
    </citation>
    <scope>NUCLEOTIDE SEQUENCE [LARGE SCALE GENOMIC DNA]</scope>
    <source>
        <strain evidence="2 3">DSM 21342</strain>
    </source>
</reference>
<dbReference type="PANTHER" id="PTHR43267:SF1">
    <property type="entry name" value="TRNA THREONYLCARBAMOYLADENOSINE DEHYDRATASE"/>
    <property type="match status" value="1"/>
</dbReference>
<dbReference type="InterPro" id="IPR035985">
    <property type="entry name" value="Ubiquitin-activating_enz"/>
</dbReference>
<evidence type="ECO:0000259" key="1">
    <source>
        <dbReference type="Pfam" id="PF00899"/>
    </source>
</evidence>
<dbReference type="Proteomes" id="UP000315971">
    <property type="component" value="Unassembled WGS sequence"/>
</dbReference>
<dbReference type="GO" id="GO:0061503">
    <property type="term" value="F:tRNA threonylcarbamoyladenosine dehydratase"/>
    <property type="evidence" value="ECO:0007669"/>
    <property type="project" value="TreeGrafter"/>
</dbReference>
<dbReference type="InterPro" id="IPR045886">
    <property type="entry name" value="ThiF/MoeB/HesA"/>
</dbReference>
<dbReference type="SUPFAM" id="SSF69572">
    <property type="entry name" value="Activating enzymes of the ubiquitin-like proteins"/>
    <property type="match status" value="1"/>
</dbReference>
<dbReference type="OrthoDB" id="9804150at2"/>
<dbReference type="Pfam" id="PF00899">
    <property type="entry name" value="ThiF"/>
    <property type="match status" value="1"/>
</dbReference>